<sequence>TPPEAISALLRACTPSPPRAVRIIELGCGTGISTRDLLDHKSASDSRISHIRAIEPSAGMRLNFADTVIQKYAGKDGYITVPAALRPGGILALLWNIEVEKIANWVATLRKHYQAFEGSGVPQYHHGTWRRLLSNPHFISTLAPIDELHIRRIPTTLQV</sequence>
<proteinExistence type="predicted"/>
<evidence type="ECO:0008006" key="3">
    <source>
        <dbReference type="Google" id="ProtNLM"/>
    </source>
</evidence>
<dbReference type="STRING" id="1344416.A0A139A5D6"/>
<reference evidence="1 2" key="1">
    <citation type="journal article" date="2015" name="Genome Biol. Evol.">
        <title>Phylogenomic analyses indicate that early fungi evolved digesting cell walls of algal ancestors of land plants.</title>
        <authorList>
            <person name="Chang Y."/>
            <person name="Wang S."/>
            <person name="Sekimoto S."/>
            <person name="Aerts A.L."/>
            <person name="Choi C."/>
            <person name="Clum A."/>
            <person name="LaButti K.M."/>
            <person name="Lindquist E.A."/>
            <person name="Yee Ngan C."/>
            <person name="Ohm R.A."/>
            <person name="Salamov A.A."/>
            <person name="Grigoriev I.V."/>
            <person name="Spatafora J.W."/>
            <person name="Berbee M.L."/>
        </authorList>
    </citation>
    <scope>NUCLEOTIDE SEQUENCE [LARGE SCALE GENOMIC DNA]</scope>
    <source>
        <strain evidence="1 2">JEL478</strain>
    </source>
</reference>
<organism evidence="1 2">
    <name type="scientific">Gonapodya prolifera (strain JEL478)</name>
    <name type="common">Monoblepharis prolifera</name>
    <dbReference type="NCBI Taxonomy" id="1344416"/>
    <lineage>
        <taxon>Eukaryota</taxon>
        <taxon>Fungi</taxon>
        <taxon>Fungi incertae sedis</taxon>
        <taxon>Chytridiomycota</taxon>
        <taxon>Chytridiomycota incertae sedis</taxon>
        <taxon>Monoblepharidomycetes</taxon>
        <taxon>Monoblepharidales</taxon>
        <taxon>Gonapodyaceae</taxon>
        <taxon>Gonapodya</taxon>
    </lineage>
</organism>
<keyword evidence="2" id="KW-1185">Reference proteome</keyword>
<dbReference type="OrthoDB" id="66144at2759"/>
<name>A0A139A5D6_GONPJ</name>
<evidence type="ECO:0000313" key="2">
    <source>
        <dbReference type="Proteomes" id="UP000070544"/>
    </source>
</evidence>
<protein>
    <recommendedName>
        <fullName evidence="3">Methyltransferase domain-containing protein</fullName>
    </recommendedName>
</protein>
<gene>
    <name evidence="1" type="ORF">M427DRAFT_60287</name>
</gene>
<feature type="non-terminal residue" evidence="1">
    <location>
        <position position="1"/>
    </location>
</feature>
<dbReference type="Gene3D" id="3.40.50.150">
    <property type="entry name" value="Vaccinia Virus protein VP39"/>
    <property type="match status" value="1"/>
</dbReference>
<dbReference type="EMBL" id="KQ965796">
    <property type="protein sequence ID" value="KXS11858.1"/>
    <property type="molecule type" value="Genomic_DNA"/>
</dbReference>
<dbReference type="InterPro" id="IPR029063">
    <property type="entry name" value="SAM-dependent_MTases_sf"/>
</dbReference>
<dbReference type="AlphaFoldDB" id="A0A139A5D6"/>
<accession>A0A139A5D6</accession>
<dbReference type="Proteomes" id="UP000070544">
    <property type="component" value="Unassembled WGS sequence"/>
</dbReference>
<evidence type="ECO:0000313" key="1">
    <source>
        <dbReference type="EMBL" id="KXS11858.1"/>
    </source>
</evidence>
<dbReference type="SUPFAM" id="SSF53335">
    <property type="entry name" value="S-adenosyl-L-methionine-dependent methyltransferases"/>
    <property type="match status" value="1"/>
</dbReference>